<dbReference type="Pfam" id="PF16013">
    <property type="entry name" value="DUF4781"/>
    <property type="match status" value="1"/>
</dbReference>
<evidence type="ECO:0000313" key="3">
    <source>
        <dbReference type="Proteomes" id="UP001497472"/>
    </source>
</evidence>
<protein>
    <recommendedName>
        <fullName evidence="1">DUF4781 domain-containing protein</fullName>
    </recommendedName>
</protein>
<dbReference type="InterPro" id="IPR031962">
    <property type="entry name" value="DUF4781"/>
</dbReference>
<feature type="domain" description="DUF4781" evidence="1">
    <location>
        <begin position="117"/>
        <end position="378"/>
    </location>
</feature>
<reference evidence="2 3" key="1">
    <citation type="submission" date="2023-11" db="EMBL/GenBank/DDBJ databases">
        <authorList>
            <person name="Okamura Y."/>
        </authorList>
    </citation>
    <scope>NUCLEOTIDE SEQUENCE [LARGE SCALE GENOMIC DNA]</scope>
</reference>
<accession>A0AAV1JNQ8</accession>
<organism evidence="2 3">
    <name type="scientific">Leptosia nina</name>
    <dbReference type="NCBI Taxonomy" id="320188"/>
    <lineage>
        <taxon>Eukaryota</taxon>
        <taxon>Metazoa</taxon>
        <taxon>Ecdysozoa</taxon>
        <taxon>Arthropoda</taxon>
        <taxon>Hexapoda</taxon>
        <taxon>Insecta</taxon>
        <taxon>Pterygota</taxon>
        <taxon>Neoptera</taxon>
        <taxon>Endopterygota</taxon>
        <taxon>Lepidoptera</taxon>
        <taxon>Glossata</taxon>
        <taxon>Ditrysia</taxon>
        <taxon>Papilionoidea</taxon>
        <taxon>Pieridae</taxon>
        <taxon>Pierinae</taxon>
        <taxon>Leptosia</taxon>
    </lineage>
</organism>
<comment type="caution">
    <text evidence="2">The sequence shown here is derived from an EMBL/GenBank/DDBJ whole genome shotgun (WGS) entry which is preliminary data.</text>
</comment>
<dbReference type="EMBL" id="CAVLEF010000096">
    <property type="protein sequence ID" value="CAK1550843.1"/>
    <property type="molecule type" value="Genomic_DNA"/>
</dbReference>
<dbReference type="AlphaFoldDB" id="A0AAV1JNQ8"/>
<sequence length="865" mass="96021">MEVSESEWVSKGIDNVDKYLNRGGDCEGDNPQFLGGTDLQNTIGIAMGLPLYNPEDWTKSELERAFRGELVFFKGDSLKAINVIADAIVSACDGDSKNYITIIPIELYYNGKLYELPVFRAHRYKDSKKYYVDNTGRVYDSVSDWYNNSKLPPCKMLYPVDLRLKLRPGYKYSHVYVASTPSARGDAKVARGIDTVSAVAGISSGVGLLFVSGGLAAPLVVVGAASAIWGSARATHQLADRATHGESINPFTNTESRMLWIGIAANVASFGAMGATMRLTSLAARGREISTALRIITNVANGTSLTLSTLAILNNTVYLIEHFDDLSKLDVLMHLAAIAFWTKGVYTYKTAGALIREAEVQAFKNINKELSPERQQQLEEVRNRVQNDASLLRQFIAASQSNVSIQEYSQVLIDGMQYYDTLSNMTPEQVEAFANLRNVLRDDLRLVTGLQRVAQATNLNRQQTLELVVGMWQRYAESNFASTSDISLRGGALVLGSAPPIRINQMPELSVSMIRFFGEHLSKIDVSATSQWSVPELLALQNRGLFTDCPVTGISRKGHSTLMLADKLEISVKKLQSMSPETCRKMFTLVAALTSNQSETSARLPADIVRLCVRELRLRFEVHRRESVEWALSCASQRANLCTILRGDLMPHERDRLFTFKSDVAMCKADEIYMGDMMKFVSEQNPRNVSELVAYAEFVMTYVEEAAANIQGDIAEGRRQVPRNIKKTRWAREQASREVFADTAAMKEKLAELLRIVDTNDMVGVQTLESGLSDGALVSAVRSHRIRFGGRISAAYHIYKHRTDPITSYVDRANNVMRQAAEPTVTIGQQGDTRLLSFKTADGSCIVLESNGRVLLCTFTENVRR</sequence>
<name>A0AAV1JNQ8_9NEOP</name>
<evidence type="ECO:0000313" key="2">
    <source>
        <dbReference type="EMBL" id="CAK1550843.1"/>
    </source>
</evidence>
<keyword evidence="3" id="KW-1185">Reference proteome</keyword>
<evidence type="ECO:0000259" key="1">
    <source>
        <dbReference type="Pfam" id="PF16013"/>
    </source>
</evidence>
<proteinExistence type="predicted"/>
<dbReference type="PANTHER" id="PTHR21115">
    <property type="entry name" value="GH06117P-RELATED"/>
    <property type="match status" value="1"/>
</dbReference>
<dbReference type="Proteomes" id="UP001497472">
    <property type="component" value="Unassembled WGS sequence"/>
</dbReference>
<dbReference type="PANTHER" id="PTHR21115:SF0">
    <property type="entry name" value="GH06117P-RELATED"/>
    <property type="match status" value="1"/>
</dbReference>
<gene>
    <name evidence="2" type="ORF">LNINA_LOCUS10035</name>
</gene>